<evidence type="ECO:0000256" key="4">
    <source>
        <dbReference type="SAM" id="MobiDB-lite"/>
    </source>
</evidence>
<evidence type="ECO:0000259" key="5">
    <source>
        <dbReference type="PROSITE" id="PS50949"/>
    </source>
</evidence>
<dbReference type="Proteomes" id="UP000703720">
    <property type="component" value="Unassembled WGS sequence"/>
</dbReference>
<evidence type="ECO:0000256" key="2">
    <source>
        <dbReference type="ARBA" id="ARBA00023125"/>
    </source>
</evidence>
<dbReference type="Pfam" id="PF00392">
    <property type="entry name" value="GntR"/>
    <property type="match status" value="1"/>
</dbReference>
<keyword evidence="2 6" id="KW-0238">DNA-binding</keyword>
<keyword evidence="1" id="KW-0805">Transcription regulation</keyword>
<dbReference type="InterPro" id="IPR000524">
    <property type="entry name" value="Tscrpt_reg_HTH_GntR"/>
</dbReference>
<evidence type="ECO:0000256" key="3">
    <source>
        <dbReference type="ARBA" id="ARBA00023163"/>
    </source>
</evidence>
<dbReference type="GO" id="GO:0003677">
    <property type="term" value="F:DNA binding"/>
    <property type="evidence" value="ECO:0007669"/>
    <property type="project" value="UniProtKB-KW"/>
</dbReference>
<dbReference type="PANTHER" id="PTHR43537">
    <property type="entry name" value="TRANSCRIPTIONAL REGULATOR, GNTR FAMILY"/>
    <property type="match status" value="1"/>
</dbReference>
<dbReference type="SMART" id="SM00345">
    <property type="entry name" value="HTH_GNTR"/>
    <property type="match status" value="1"/>
</dbReference>
<dbReference type="PANTHER" id="PTHR43537:SF5">
    <property type="entry name" value="UXU OPERON TRANSCRIPTIONAL REGULATOR"/>
    <property type="match status" value="1"/>
</dbReference>
<dbReference type="Gene3D" id="1.10.10.10">
    <property type="entry name" value="Winged helix-like DNA-binding domain superfamily/Winged helix DNA-binding domain"/>
    <property type="match status" value="1"/>
</dbReference>
<comment type="caution">
    <text evidence="6">The sequence shown here is derived from an EMBL/GenBank/DDBJ whole genome shotgun (WGS) entry which is preliminary data.</text>
</comment>
<dbReference type="InterPro" id="IPR036390">
    <property type="entry name" value="WH_DNA-bd_sf"/>
</dbReference>
<dbReference type="SUPFAM" id="SSF46785">
    <property type="entry name" value="Winged helix' DNA-binding domain"/>
    <property type="match status" value="1"/>
</dbReference>
<accession>A0ABS4WMY3</accession>
<reference evidence="6 7" key="1">
    <citation type="submission" date="2021-03" db="EMBL/GenBank/DDBJ databases">
        <title>Sequencing the genomes of 1000 actinobacteria strains.</title>
        <authorList>
            <person name="Klenk H.-P."/>
        </authorList>
    </citation>
    <scope>NUCLEOTIDE SEQUENCE [LARGE SCALE GENOMIC DNA]</scope>
    <source>
        <strain evidence="6 7">DSM 13468</strain>
    </source>
</reference>
<keyword evidence="3" id="KW-0804">Transcription</keyword>
<proteinExistence type="predicted"/>
<organism evidence="6 7">
    <name type="scientific">Microbacterium phyllosphaerae</name>
    <dbReference type="NCBI Taxonomy" id="124798"/>
    <lineage>
        <taxon>Bacteria</taxon>
        <taxon>Bacillati</taxon>
        <taxon>Actinomycetota</taxon>
        <taxon>Actinomycetes</taxon>
        <taxon>Micrococcales</taxon>
        <taxon>Microbacteriaceae</taxon>
        <taxon>Microbacterium</taxon>
    </lineage>
</organism>
<feature type="region of interest" description="Disordered" evidence="4">
    <location>
        <begin position="211"/>
        <end position="251"/>
    </location>
</feature>
<evidence type="ECO:0000313" key="6">
    <source>
        <dbReference type="EMBL" id="MBP2377560.1"/>
    </source>
</evidence>
<dbReference type="EMBL" id="JAGIOA010000001">
    <property type="protein sequence ID" value="MBP2377560.1"/>
    <property type="molecule type" value="Genomic_DNA"/>
</dbReference>
<dbReference type="PROSITE" id="PS50949">
    <property type="entry name" value="HTH_GNTR"/>
    <property type="match status" value="1"/>
</dbReference>
<protein>
    <submittedName>
        <fullName evidence="6">DNA-binding GntR family transcriptional regulator</fullName>
    </submittedName>
</protein>
<dbReference type="InterPro" id="IPR036388">
    <property type="entry name" value="WH-like_DNA-bd_sf"/>
</dbReference>
<feature type="domain" description="HTH gntR-type" evidence="5">
    <location>
        <begin position="13"/>
        <end position="80"/>
    </location>
</feature>
<name>A0ABS4WMY3_9MICO</name>
<evidence type="ECO:0000313" key="7">
    <source>
        <dbReference type="Proteomes" id="UP000703720"/>
    </source>
</evidence>
<feature type="compositionally biased region" description="Basic and acidic residues" evidence="4">
    <location>
        <begin position="241"/>
        <end position="251"/>
    </location>
</feature>
<dbReference type="RefSeq" id="WP_210096897.1">
    <property type="nucleotide sequence ID" value="NZ_BAAAIO010000001.1"/>
</dbReference>
<sequence length="251" mass="27642">MSMGSLEEQLRPQLLSGLAYERLLEEIVSGRLPRGHRLRLDLLAHSWAVSRTPVREALQRLADMRFVHVSPNAGTRVAEWSAVDMIERARIVGRLLAGESSCLSAAADPQQTIVTRAPECELRGYLDLASHLIESEFSRLGPRIVREYVEPLRLFVNPDTAAAHGIELDRGRDRRRELLSAARAALHRDDPAAARDALAALSVQVISALESSAPAPERSGAPQSPRKKTHDSVHKSALGATHRELMRKATP</sequence>
<evidence type="ECO:0000256" key="1">
    <source>
        <dbReference type="ARBA" id="ARBA00023015"/>
    </source>
</evidence>
<gene>
    <name evidence="6" type="ORF">JOF42_001055</name>
</gene>
<keyword evidence="7" id="KW-1185">Reference proteome</keyword>